<comment type="caution">
    <text evidence="1">The sequence shown here is derived from an EMBL/GenBank/DDBJ whole genome shotgun (WGS) entry which is preliminary data.</text>
</comment>
<keyword evidence="2" id="KW-1185">Reference proteome</keyword>
<dbReference type="EMBL" id="SDMP01000013">
    <property type="protein sequence ID" value="RYR17589.1"/>
    <property type="molecule type" value="Genomic_DNA"/>
</dbReference>
<evidence type="ECO:0000313" key="2">
    <source>
        <dbReference type="Proteomes" id="UP000289738"/>
    </source>
</evidence>
<organism evidence="1 2">
    <name type="scientific">Arachis hypogaea</name>
    <name type="common">Peanut</name>
    <dbReference type="NCBI Taxonomy" id="3818"/>
    <lineage>
        <taxon>Eukaryota</taxon>
        <taxon>Viridiplantae</taxon>
        <taxon>Streptophyta</taxon>
        <taxon>Embryophyta</taxon>
        <taxon>Tracheophyta</taxon>
        <taxon>Spermatophyta</taxon>
        <taxon>Magnoliopsida</taxon>
        <taxon>eudicotyledons</taxon>
        <taxon>Gunneridae</taxon>
        <taxon>Pentapetalae</taxon>
        <taxon>rosids</taxon>
        <taxon>fabids</taxon>
        <taxon>Fabales</taxon>
        <taxon>Fabaceae</taxon>
        <taxon>Papilionoideae</taxon>
        <taxon>50 kb inversion clade</taxon>
        <taxon>dalbergioids sensu lato</taxon>
        <taxon>Dalbergieae</taxon>
        <taxon>Pterocarpus clade</taxon>
        <taxon>Arachis</taxon>
    </lineage>
</organism>
<accession>A0A444ZTS5</accession>
<reference evidence="1 2" key="1">
    <citation type="submission" date="2019-01" db="EMBL/GenBank/DDBJ databases">
        <title>Sequencing of cultivated peanut Arachis hypogaea provides insights into genome evolution and oil improvement.</title>
        <authorList>
            <person name="Chen X."/>
        </authorList>
    </citation>
    <scope>NUCLEOTIDE SEQUENCE [LARGE SCALE GENOMIC DNA]</scope>
    <source>
        <strain evidence="2">cv. Fuhuasheng</strain>
        <tissue evidence="1">Leaves</tissue>
    </source>
</reference>
<proteinExistence type="predicted"/>
<evidence type="ECO:0000313" key="1">
    <source>
        <dbReference type="EMBL" id="RYR17589.1"/>
    </source>
</evidence>
<protein>
    <submittedName>
        <fullName evidence="1">Uncharacterized protein</fullName>
    </submittedName>
</protein>
<name>A0A444ZTS5_ARAHY</name>
<gene>
    <name evidence="1" type="ORF">Ahy_B03g062296</name>
</gene>
<dbReference type="Proteomes" id="UP000289738">
    <property type="component" value="Chromosome B03"/>
</dbReference>
<sequence>MMISCDDIIRPETYTFTLLVGKVTVILEDVTHTYGLPIDGAVVTGWTDNNHDFLVNHSLTIFATNPLCYIFDLLGTMLFADKLSHQTGAQLCFLHVAYLFLSVEWQIQSK</sequence>
<dbReference type="AlphaFoldDB" id="A0A444ZTS5"/>